<keyword evidence="3" id="KW-1185">Reference proteome</keyword>
<keyword evidence="2" id="KW-0378">Hydrolase</keyword>
<dbReference type="Gene3D" id="3.40.50.1000">
    <property type="entry name" value="HAD superfamily/HAD-like"/>
    <property type="match status" value="1"/>
</dbReference>
<proteinExistence type="predicted"/>
<dbReference type="InterPro" id="IPR036412">
    <property type="entry name" value="HAD-like_sf"/>
</dbReference>
<sequence>MDLAIFELDHTLICDDSHNLWLHWLISQGYASREELSHYRLHAVHQHNAPASGVFCPHYAARYSQYLSQTLLPMSGMSCATVANWVQRFIHRDILPRVYPQAREKLEWHRARGDEILIMSDSGEHLVIPVARRLGADAGLGLQTGILNQRFSGTVEGELTFHQGRVDRLKVWLDARRPQTYQQIFAYSHTLYDHPLLEFADVATVINASEPLQKIAAAQGWNSQHWSRYPRLQKTAC</sequence>
<dbReference type="RefSeq" id="WP_195817210.1">
    <property type="nucleotide sequence ID" value="NZ_JADOBH010000002.1"/>
</dbReference>
<evidence type="ECO:0000313" key="3">
    <source>
        <dbReference type="Proteomes" id="UP000600307"/>
    </source>
</evidence>
<accession>A0ABS0DV00</accession>
<dbReference type="InterPro" id="IPR023214">
    <property type="entry name" value="HAD_sf"/>
</dbReference>
<keyword evidence="1" id="KW-0479">Metal-binding</keyword>
<gene>
    <name evidence="2" type="ORF">IV431_10375</name>
</gene>
<dbReference type="EMBL" id="JADOBH010000002">
    <property type="protein sequence ID" value="MBF7955958.1"/>
    <property type="molecule type" value="Genomic_DNA"/>
</dbReference>
<dbReference type="SUPFAM" id="SSF56784">
    <property type="entry name" value="HAD-like"/>
    <property type="match status" value="1"/>
</dbReference>
<reference evidence="2 3" key="1">
    <citation type="submission" date="2020-11" db="EMBL/GenBank/DDBJ databases">
        <title>Taxonomic investigation of Rahnella spp.</title>
        <authorList>
            <person name="Lee S.D."/>
        </authorList>
    </citation>
    <scope>NUCLEOTIDE SEQUENCE [LARGE SCALE GENOMIC DNA]</scope>
    <source>
        <strain evidence="2 3">SAP-10</strain>
    </source>
</reference>
<evidence type="ECO:0000256" key="1">
    <source>
        <dbReference type="ARBA" id="ARBA00022723"/>
    </source>
</evidence>
<name>A0ABS0DV00_9GAMM</name>
<dbReference type="NCBIfam" id="TIGR01490">
    <property type="entry name" value="HAD-SF-IB-hyp1"/>
    <property type="match status" value="1"/>
</dbReference>
<dbReference type="Proteomes" id="UP000600307">
    <property type="component" value="Unassembled WGS sequence"/>
</dbReference>
<evidence type="ECO:0000313" key="2">
    <source>
        <dbReference type="EMBL" id="MBF7955958.1"/>
    </source>
</evidence>
<dbReference type="Pfam" id="PF12710">
    <property type="entry name" value="HAD"/>
    <property type="match status" value="1"/>
</dbReference>
<organism evidence="2 3">
    <name type="scientific">Rahnella victoriana</name>
    <dbReference type="NCBI Taxonomy" id="1510570"/>
    <lineage>
        <taxon>Bacteria</taxon>
        <taxon>Pseudomonadati</taxon>
        <taxon>Pseudomonadota</taxon>
        <taxon>Gammaproteobacteria</taxon>
        <taxon>Enterobacterales</taxon>
        <taxon>Yersiniaceae</taxon>
        <taxon>Rahnella</taxon>
    </lineage>
</organism>
<dbReference type="GO" id="GO:0016787">
    <property type="term" value="F:hydrolase activity"/>
    <property type="evidence" value="ECO:0007669"/>
    <property type="project" value="UniProtKB-KW"/>
</dbReference>
<comment type="caution">
    <text evidence="2">The sequence shown here is derived from an EMBL/GenBank/DDBJ whole genome shotgun (WGS) entry which is preliminary data.</text>
</comment>
<protein>
    <submittedName>
        <fullName evidence="2">HAD-IB family hydrolase</fullName>
    </submittedName>
</protein>
<dbReference type="Gene3D" id="1.20.1440.100">
    <property type="entry name" value="SG protein - dephosphorylation function"/>
    <property type="match status" value="1"/>
</dbReference>
<dbReference type="InterPro" id="IPR006385">
    <property type="entry name" value="HAD_hydro_SerB1"/>
</dbReference>